<dbReference type="InterPro" id="IPR005645">
    <property type="entry name" value="FSH-like_dom"/>
</dbReference>
<dbReference type="PANTHER" id="PTHR48070">
    <property type="entry name" value="ESTERASE OVCA2"/>
    <property type="match status" value="1"/>
</dbReference>
<dbReference type="SUPFAM" id="SSF53474">
    <property type="entry name" value="alpha/beta-Hydrolases"/>
    <property type="match status" value="1"/>
</dbReference>
<comment type="caution">
    <text evidence="4">The sequence shown here is derived from an EMBL/GenBank/DDBJ whole genome shotgun (WGS) entry which is preliminary data.</text>
</comment>
<organism evidence="4 5">
    <name type="scientific">Phlyctema vagabunda</name>
    <dbReference type="NCBI Taxonomy" id="108571"/>
    <lineage>
        <taxon>Eukaryota</taxon>
        <taxon>Fungi</taxon>
        <taxon>Dikarya</taxon>
        <taxon>Ascomycota</taxon>
        <taxon>Pezizomycotina</taxon>
        <taxon>Leotiomycetes</taxon>
        <taxon>Helotiales</taxon>
        <taxon>Dermateaceae</taxon>
        <taxon>Phlyctema</taxon>
    </lineage>
</organism>
<comment type="similarity">
    <text evidence="1">Belongs to the LovG family.</text>
</comment>
<protein>
    <submittedName>
        <fullName evidence="4">Oxidoreductase</fullName>
    </submittedName>
</protein>
<evidence type="ECO:0000313" key="4">
    <source>
        <dbReference type="EMBL" id="KAL3421245.1"/>
    </source>
</evidence>
<evidence type="ECO:0000256" key="1">
    <source>
        <dbReference type="ARBA" id="ARBA00005863"/>
    </source>
</evidence>
<dbReference type="EMBL" id="JBFCZG010000006">
    <property type="protein sequence ID" value="KAL3421245.1"/>
    <property type="molecule type" value="Genomic_DNA"/>
</dbReference>
<proteinExistence type="inferred from homology"/>
<name>A0ABR4PD45_9HELO</name>
<keyword evidence="5" id="KW-1185">Reference proteome</keyword>
<gene>
    <name evidence="4" type="ORF">PVAG01_07690</name>
</gene>
<feature type="domain" description="Serine hydrolase" evidence="3">
    <location>
        <begin position="9"/>
        <end position="219"/>
    </location>
</feature>
<dbReference type="InterPro" id="IPR029058">
    <property type="entry name" value="AB_hydrolase_fold"/>
</dbReference>
<evidence type="ECO:0000259" key="3">
    <source>
        <dbReference type="Pfam" id="PF03959"/>
    </source>
</evidence>
<evidence type="ECO:0000313" key="5">
    <source>
        <dbReference type="Proteomes" id="UP001629113"/>
    </source>
</evidence>
<reference evidence="4 5" key="1">
    <citation type="submission" date="2024-06" db="EMBL/GenBank/DDBJ databases">
        <title>Complete genome of Phlyctema vagabunda strain 19-DSS-EL-015.</title>
        <authorList>
            <person name="Fiorenzani C."/>
        </authorList>
    </citation>
    <scope>NUCLEOTIDE SEQUENCE [LARGE SCALE GENOMIC DNA]</scope>
    <source>
        <strain evidence="4 5">19-DSS-EL-015</strain>
    </source>
</reference>
<sequence length="234" mass="25958">MSGFMSGMSESKPAILCLHGGGTSGMIFNFQTMRIRRELDSVFDFVFIDAPFPSKPGPGVVPVFEDCGPFFTWMRPGQTDGILAEETRTLLKKTMNKQVARTGRPFVGVLGFSQGTKVASGLLLQQQWDLEAKDPKRKPTNFHFGVSLMGAPPPYTATPKPAAAYSEMITIPTVQVVGLRDSIRDWSNVLYTDYFDEDEVTYMELDAGHHLPDGKHQQDSAKIAKAILDLWYNS</sequence>
<accession>A0ABR4PD45</accession>
<dbReference type="PANTHER" id="PTHR48070:SF3">
    <property type="entry name" value="ESTERASE DBAE-RELATED"/>
    <property type="match status" value="1"/>
</dbReference>
<evidence type="ECO:0000256" key="2">
    <source>
        <dbReference type="ARBA" id="ARBA00022801"/>
    </source>
</evidence>
<dbReference type="Pfam" id="PF03959">
    <property type="entry name" value="FSH1"/>
    <property type="match status" value="1"/>
</dbReference>
<dbReference type="InterPro" id="IPR050593">
    <property type="entry name" value="LovG"/>
</dbReference>
<dbReference type="Proteomes" id="UP001629113">
    <property type="component" value="Unassembled WGS sequence"/>
</dbReference>
<dbReference type="Gene3D" id="3.40.50.1820">
    <property type="entry name" value="alpha/beta hydrolase"/>
    <property type="match status" value="1"/>
</dbReference>
<keyword evidence="2" id="KW-0378">Hydrolase</keyword>